<protein>
    <submittedName>
        <fullName evidence="2">Uncharacterized protein</fullName>
    </submittedName>
</protein>
<evidence type="ECO:0000313" key="2">
    <source>
        <dbReference type="EMBL" id="MBP2382514.1"/>
    </source>
</evidence>
<evidence type="ECO:0000313" key="3">
    <source>
        <dbReference type="Proteomes" id="UP001519290"/>
    </source>
</evidence>
<feature type="compositionally biased region" description="Basic and acidic residues" evidence="1">
    <location>
        <begin position="55"/>
        <end position="65"/>
    </location>
</feature>
<name>A0ABS4X231_9MICO</name>
<organism evidence="2 3">
    <name type="scientific">Brachybacterium sacelli</name>
    <dbReference type="NCBI Taxonomy" id="173364"/>
    <lineage>
        <taxon>Bacteria</taxon>
        <taxon>Bacillati</taxon>
        <taxon>Actinomycetota</taxon>
        <taxon>Actinomycetes</taxon>
        <taxon>Micrococcales</taxon>
        <taxon>Dermabacteraceae</taxon>
        <taxon>Brachybacterium</taxon>
    </lineage>
</organism>
<gene>
    <name evidence="2" type="ORF">JOF43_002471</name>
</gene>
<accession>A0ABS4X231</accession>
<comment type="caution">
    <text evidence="2">The sequence shown here is derived from an EMBL/GenBank/DDBJ whole genome shotgun (WGS) entry which is preliminary data.</text>
</comment>
<evidence type="ECO:0000256" key="1">
    <source>
        <dbReference type="SAM" id="MobiDB-lite"/>
    </source>
</evidence>
<dbReference type="RefSeq" id="WP_209903345.1">
    <property type="nucleotide sequence ID" value="NZ_BAAAJW010000060.1"/>
</dbReference>
<dbReference type="EMBL" id="JAGIOD010000001">
    <property type="protein sequence ID" value="MBP2382514.1"/>
    <property type="molecule type" value="Genomic_DNA"/>
</dbReference>
<proteinExistence type="predicted"/>
<dbReference type="Proteomes" id="UP001519290">
    <property type="component" value="Unassembled WGS sequence"/>
</dbReference>
<feature type="region of interest" description="Disordered" evidence="1">
    <location>
        <begin position="43"/>
        <end position="65"/>
    </location>
</feature>
<keyword evidence="3" id="KW-1185">Reference proteome</keyword>
<sequence length="65" mass="6491">MDERIAAVRMSGSIAVSARSALAVGGVDGHACVVEVCNDLRGGGDGADEPVQAGDDQHADLPAET</sequence>
<reference evidence="2 3" key="1">
    <citation type="submission" date="2021-03" db="EMBL/GenBank/DDBJ databases">
        <title>Sequencing the genomes of 1000 actinobacteria strains.</title>
        <authorList>
            <person name="Klenk H.-P."/>
        </authorList>
    </citation>
    <scope>NUCLEOTIDE SEQUENCE [LARGE SCALE GENOMIC DNA]</scope>
    <source>
        <strain evidence="2 3">DSM 14566</strain>
    </source>
</reference>